<evidence type="ECO:0000313" key="2">
    <source>
        <dbReference type="Proteomes" id="UP001183420"/>
    </source>
</evidence>
<keyword evidence="2" id="KW-1185">Reference proteome</keyword>
<accession>A0ABU2LN08</accession>
<reference evidence="2" key="1">
    <citation type="submission" date="2023-07" db="EMBL/GenBank/DDBJ databases">
        <title>30 novel species of actinomycetes from the DSMZ collection.</title>
        <authorList>
            <person name="Nouioui I."/>
        </authorList>
    </citation>
    <scope>NUCLEOTIDE SEQUENCE [LARGE SCALE GENOMIC DNA]</scope>
    <source>
        <strain evidence="2">DSM 44918</strain>
    </source>
</reference>
<evidence type="ECO:0008006" key="3">
    <source>
        <dbReference type="Google" id="ProtNLM"/>
    </source>
</evidence>
<dbReference type="Proteomes" id="UP001183420">
    <property type="component" value="Unassembled WGS sequence"/>
</dbReference>
<evidence type="ECO:0000313" key="1">
    <source>
        <dbReference type="EMBL" id="MDT0318964.1"/>
    </source>
</evidence>
<comment type="caution">
    <text evidence="1">The sequence shown here is derived from an EMBL/GenBank/DDBJ whole genome shotgun (WGS) entry which is preliminary data.</text>
</comment>
<organism evidence="1 2">
    <name type="scientific">Streptomyces millisiae</name>
    <dbReference type="NCBI Taxonomy" id="3075542"/>
    <lineage>
        <taxon>Bacteria</taxon>
        <taxon>Bacillati</taxon>
        <taxon>Actinomycetota</taxon>
        <taxon>Actinomycetes</taxon>
        <taxon>Kitasatosporales</taxon>
        <taxon>Streptomycetaceae</taxon>
        <taxon>Streptomyces</taxon>
    </lineage>
</organism>
<name>A0ABU2LN08_9ACTN</name>
<protein>
    <recommendedName>
        <fullName evidence="3">Secreted protein</fullName>
    </recommendedName>
</protein>
<gene>
    <name evidence="1" type="ORF">RNC47_11510</name>
</gene>
<dbReference type="EMBL" id="JAVREM010000010">
    <property type="protein sequence ID" value="MDT0318964.1"/>
    <property type="molecule type" value="Genomic_DNA"/>
</dbReference>
<sequence length="189" mass="20638">MNGTVESLLVTGMAVLGTLISAVLTQRQANRSITQELNRLDQWRTADREEQAKHDALLVHRAGYTALNTAARRYLAALTNQLHALRLGTGLDTTTAELHRARAAHADSYAEIQLIAPTPVLAAARTVNHRLNHTYGILMRLTNGTPGPDDSPDAAQARITELWSAGLPELRERMRLDLDLPSTPGIPGR</sequence>
<dbReference type="RefSeq" id="WP_311597971.1">
    <property type="nucleotide sequence ID" value="NZ_JAVREM010000010.1"/>
</dbReference>
<proteinExistence type="predicted"/>